<reference evidence="1" key="1">
    <citation type="submission" date="2021-08" db="EMBL/GenBank/DDBJ databases">
        <title>The first chromosome-level gecko genome reveals the dynamic sex chromosomes of Neotropical dwarf geckos (Sphaerodactylidae: Sphaerodactylus).</title>
        <authorList>
            <person name="Pinto B.J."/>
            <person name="Keating S.E."/>
            <person name="Gamble T."/>
        </authorList>
    </citation>
    <scope>NUCLEOTIDE SEQUENCE</scope>
    <source>
        <strain evidence="1">TG3544</strain>
    </source>
</reference>
<keyword evidence="2" id="KW-1185">Reference proteome</keyword>
<organism evidence="1 2">
    <name type="scientific">Sphaerodactylus townsendi</name>
    <dbReference type="NCBI Taxonomy" id="933632"/>
    <lineage>
        <taxon>Eukaryota</taxon>
        <taxon>Metazoa</taxon>
        <taxon>Chordata</taxon>
        <taxon>Craniata</taxon>
        <taxon>Vertebrata</taxon>
        <taxon>Euteleostomi</taxon>
        <taxon>Lepidosauria</taxon>
        <taxon>Squamata</taxon>
        <taxon>Bifurcata</taxon>
        <taxon>Gekkota</taxon>
        <taxon>Sphaerodactylidae</taxon>
        <taxon>Sphaerodactylus</taxon>
    </lineage>
</organism>
<accession>A0ACB8G462</accession>
<comment type="caution">
    <text evidence="1">The sequence shown here is derived from an EMBL/GenBank/DDBJ whole genome shotgun (WGS) entry which is preliminary data.</text>
</comment>
<name>A0ACB8G462_9SAUR</name>
<dbReference type="EMBL" id="CM037615">
    <property type="protein sequence ID" value="KAH8014205.1"/>
    <property type="molecule type" value="Genomic_DNA"/>
</dbReference>
<proteinExistence type="predicted"/>
<evidence type="ECO:0000313" key="1">
    <source>
        <dbReference type="EMBL" id="KAH8014205.1"/>
    </source>
</evidence>
<evidence type="ECO:0000313" key="2">
    <source>
        <dbReference type="Proteomes" id="UP000827872"/>
    </source>
</evidence>
<gene>
    <name evidence="1" type="ORF">K3G42_027280</name>
</gene>
<sequence>MPGLGHSGEGEKTMPAGESDGQTISRSINASLRGADGQAKRERVGEVTGKPGYAGSSSHAATSWSNTAGTSWYAVSRASAESTLTLDYCHCQVARPPEAEGLTSFESTA</sequence>
<dbReference type="Proteomes" id="UP000827872">
    <property type="component" value="Linkage Group LG02"/>
</dbReference>
<protein>
    <submittedName>
        <fullName evidence="1">Uncharacterized protein</fullName>
    </submittedName>
</protein>